<feature type="transmembrane region" description="Helical" evidence="8">
    <location>
        <begin position="24"/>
        <end position="43"/>
    </location>
</feature>
<evidence type="ECO:0000256" key="1">
    <source>
        <dbReference type="ARBA" id="ARBA00004651"/>
    </source>
</evidence>
<organism evidence="10 11">
    <name type="scientific">Isachenkonia alkalipeptolytica</name>
    <dbReference type="NCBI Taxonomy" id="2565777"/>
    <lineage>
        <taxon>Bacteria</taxon>
        <taxon>Bacillati</taxon>
        <taxon>Bacillota</taxon>
        <taxon>Clostridia</taxon>
        <taxon>Eubacteriales</taxon>
        <taxon>Clostridiaceae</taxon>
        <taxon>Isachenkonia</taxon>
    </lineage>
</organism>
<evidence type="ECO:0000256" key="4">
    <source>
        <dbReference type="ARBA" id="ARBA00022692"/>
    </source>
</evidence>
<feature type="transmembrane region" description="Helical" evidence="8">
    <location>
        <begin position="55"/>
        <end position="76"/>
    </location>
</feature>
<dbReference type="Gene3D" id="3.30.1120.170">
    <property type="match status" value="1"/>
</dbReference>
<comment type="subcellular location">
    <subcellularLocation>
        <location evidence="1">Cell membrane</location>
        <topology evidence="1">Multi-pass membrane protein</topology>
    </subcellularLocation>
</comment>
<proteinExistence type="predicted"/>
<evidence type="ECO:0000256" key="7">
    <source>
        <dbReference type="SAM" id="MobiDB-lite"/>
    </source>
</evidence>
<dbReference type="RefSeq" id="WP_160718588.1">
    <property type="nucleotide sequence ID" value="NZ_SUMG01000002.1"/>
</dbReference>
<dbReference type="EMBL" id="SUMG01000002">
    <property type="protein sequence ID" value="NBG87275.1"/>
    <property type="molecule type" value="Genomic_DNA"/>
</dbReference>
<keyword evidence="5 8" id="KW-1133">Transmembrane helix</keyword>
<dbReference type="Gene3D" id="3.40.720.10">
    <property type="entry name" value="Alkaline Phosphatase, subunit A"/>
    <property type="match status" value="1"/>
</dbReference>
<evidence type="ECO:0000259" key="9">
    <source>
        <dbReference type="Pfam" id="PF00884"/>
    </source>
</evidence>
<keyword evidence="3" id="KW-1003">Cell membrane</keyword>
<dbReference type="InterPro" id="IPR050448">
    <property type="entry name" value="OpgB/LTA_synthase_biosynth"/>
</dbReference>
<reference evidence="10 11" key="1">
    <citation type="submission" date="2019-04" db="EMBL/GenBank/DDBJ databases">
        <title>Isachenkonia alkalipeptolytica gen. nov. sp. nov. a new anaerobic, alkiliphilic organothrophic bacterium capable to reduce synthesized ferrihydrite isolated from a soda lake.</title>
        <authorList>
            <person name="Toshchakov S.V."/>
            <person name="Zavarzina D.G."/>
            <person name="Zhilina T.N."/>
            <person name="Kostrikina N.A."/>
            <person name="Kublanov I.V."/>
        </authorList>
    </citation>
    <scope>NUCLEOTIDE SEQUENCE [LARGE SCALE GENOMIC DNA]</scope>
    <source>
        <strain evidence="10 11">Z-1701</strain>
    </source>
</reference>
<keyword evidence="4 8" id="KW-0812">Transmembrane</keyword>
<dbReference type="InterPro" id="IPR000917">
    <property type="entry name" value="Sulfatase_N"/>
</dbReference>
<evidence type="ECO:0000256" key="6">
    <source>
        <dbReference type="ARBA" id="ARBA00023136"/>
    </source>
</evidence>
<dbReference type="Proteomes" id="UP000449710">
    <property type="component" value="Unassembled WGS sequence"/>
</dbReference>
<keyword evidence="11" id="KW-1185">Reference proteome</keyword>
<feature type="transmembrane region" description="Helical" evidence="8">
    <location>
        <begin position="88"/>
        <end position="108"/>
    </location>
</feature>
<evidence type="ECO:0000256" key="3">
    <source>
        <dbReference type="ARBA" id="ARBA00022475"/>
    </source>
</evidence>
<evidence type="ECO:0000256" key="2">
    <source>
        <dbReference type="ARBA" id="ARBA00004936"/>
    </source>
</evidence>
<dbReference type="CDD" id="cd16015">
    <property type="entry name" value="LTA_synthase"/>
    <property type="match status" value="1"/>
</dbReference>
<dbReference type="SUPFAM" id="SSF53649">
    <property type="entry name" value="Alkaline phosphatase-like"/>
    <property type="match status" value="1"/>
</dbReference>
<comment type="pathway">
    <text evidence="2">Cell wall biogenesis; lipoteichoic acid biosynthesis.</text>
</comment>
<accession>A0AA43XJY6</accession>
<name>A0AA43XJY6_9CLOT</name>
<gene>
    <name evidence="10" type="ORF">ISALK_02055</name>
</gene>
<evidence type="ECO:0000256" key="5">
    <source>
        <dbReference type="ARBA" id="ARBA00022989"/>
    </source>
</evidence>
<dbReference type="InterPro" id="IPR017850">
    <property type="entry name" value="Alkaline_phosphatase_core_sf"/>
</dbReference>
<feature type="transmembrane region" description="Helical" evidence="8">
    <location>
        <begin position="169"/>
        <end position="190"/>
    </location>
</feature>
<dbReference type="PANTHER" id="PTHR47371:SF3">
    <property type="entry name" value="PHOSPHOGLYCEROL TRANSFERASE I"/>
    <property type="match status" value="1"/>
</dbReference>
<dbReference type="PANTHER" id="PTHR47371">
    <property type="entry name" value="LIPOTEICHOIC ACID SYNTHASE"/>
    <property type="match status" value="1"/>
</dbReference>
<feature type="transmembrane region" description="Helical" evidence="8">
    <location>
        <begin position="140"/>
        <end position="157"/>
    </location>
</feature>
<protein>
    <submittedName>
        <fullName evidence="10">LTA synthase family protein</fullName>
    </submittedName>
</protein>
<dbReference type="AlphaFoldDB" id="A0AA43XJY6"/>
<evidence type="ECO:0000313" key="10">
    <source>
        <dbReference type="EMBL" id="NBG87275.1"/>
    </source>
</evidence>
<evidence type="ECO:0000313" key="11">
    <source>
        <dbReference type="Proteomes" id="UP000449710"/>
    </source>
</evidence>
<keyword evidence="6 8" id="KW-0472">Membrane</keyword>
<dbReference type="Pfam" id="PF00884">
    <property type="entry name" value="Sulfatase"/>
    <property type="match status" value="1"/>
</dbReference>
<evidence type="ECO:0000256" key="8">
    <source>
        <dbReference type="SAM" id="Phobius"/>
    </source>
</evidence>
<dbReference type="GO" id="GO:0005886">
    <property type="term" value="C:plasma membrane"/>
    <property type="evidence" value="ECO:0007669"/>
    <property type="project" value="UniProtKB-SubCell"/>
</dbReference>
<sequence length="698" mass="81248">MDRNRRKNRREVYRKRNEKEEKKSRGLSMFFLPGFLWAGIYYLETLVRLGTSGNVISWGLFFSLIFGGVLALLIYGGATLLGEKSRRITLGIILFLLGFIFASQLVYYNMFGTFNTIYSVRHAGQATEFWREALYEIGRNWYLVLLAFVPFGLYLFIGKKINNTPKRRPYVLGLILAAAVLFHLIGIGVVHTQDQGENSPYNLYYNIHFPRFSVDNLGLITYTRLDAQRQITGWTPVFVGEMPEELEEDPDETSNDEDVEEDQDREEENFEDSDEDKEEPEEEPREYNVLNIDFDELMEEENQEEILELHRYFRNQAPSEKNEYTGKYEGHNLIVITAEAFSHLALNEEVTPTLYKLVHEGYYFEDFYTPIWGVSTLDGEYVANTGLIPKSGVWSFRESSDNAMPFAFGNQLDPLGYETRAYHNHTYTYYDRHLSHPNLGYKYQGIGNGLDITRTWPASDLEMMEVTIPEYIEEEPFHTYYLTMSGHLQYSFEGNNMAMKNREVVSHLPYSQQARAYLATQVELDRAMEHLLEQLEEQGIAEETLIVMSSDHYPYGLDHETIEELQGEPVDQNFELYRNAFVLYHPDMEEKVFTEPASSLDIMPTVSNLMGLEFDSRLFMGRDLFSDTDPLVIFENRSFITDKGKYNAETEEFTPREGVSVPEDYQEEISNQVSAKFYFSARILDLDYYRIIEEALED</sequence>
<feature type="region of interest" description="Disordered" evidence="7">
    <location>
        <begin position="240"/>
        <end position="288"/>
    </location>
</feature>
<feature type="domain" description="Sulfatase N-terminal" evidence="9">
    <location>
        <begin position="332"/>
        <end position="611"/>
    </location>
</feature>
<comment type="caution">
    <text evidence="10">The sequence shown here is derived from an EMBL/GenBank/DDBJ whole genome shotgun (WGS) entry which is preliminary data.</text>
</comment>
<feature type="compositionally biased region" description="Acidic residues" evidence="7">
    <location>
        <begin position="242"/>
        <end position="284"/>
    </location>
</feature>